<gene>
    <name evidence="7" type="ORF">VP01_1529g4</name>
</gene>
<keyword evidence="8" id="KW-1185">Reference proteome</keyword>
<name>A0A0L6VIJ6_9BASI</name>
<dbReference type="Proteomes" id="UP000037035">
    <property type="component" value="Unassembled WGS sequence"/>
</dbReference>
<reference evidence="7 8" key="1">
    <citation type="submission" date="2015-08" db="EMBL/GenBank/DDBJ databases">
        <title>Next Generation Sequencing and Analysis of the Genome of Puccinia sorghi L Schw, the Causal Agent of Maize Common Rust.</title>
        <authorList>
            <person name="Rochi L."/>
            <person name="Burguener G."/>
            <person name="Darino M."/>
            <person name="Turjanski A."/>
            <person name="Kreff E."/>
            <person name="Dieguez M.J."/>
            <person name="Sacco F."/>
        </authorList>
    </citation>
    <scope>NUCLEOTIDE SEQUENCE [LARGE SCALE GENOMIC DNA]</scope>
    <source>
        <strain evidence="7 8">RO10H11247</strain>
    </source>
</reference>
<dbReference type="AlphaFoldDB" id="A0A0L6VIJ6"/>
<keyword evidence="2" id="KW-0479">Metal-binding</keyword>
<keyword evidence="5" id="KW-0539">Nucleus</keyword>
<keyword evidence="3" id="KW-0863">Zinc-finger</keyword>
<dbReference type="PANTHER" id="PTHR46481:SF10">
    <property type="entry name" value="ZINC FINGER BED DOMAIN-CONTAINING PROTEIN 39"/>
    <property type="match status" value="1"/>
</dbReference>
<keyword evidence="6" id="KW-0812">Transmembrane</keyword>
<comment type="subcellular location">
    <subcellularLocation>
        <location evidence="1">Nucleus</location>
    </subcellularLocation>
</comment>
<evidence type="ECO:0000256" key="6">
    <source>
        <dbReference type="SAM" id="Phobius"/>
    </source>
</evidence>
<evidence type="ECO:0000256" key="2">
    <source>
        <dbReference type="ARBA" id="ARBA00022723"/>
    </source>
</evidence>
<evidence type="ECO:0000256" key="3">
    <source>
        <dbReference type="ARBA" id="ARBA00022771"/>
    </source>
</evidence>
<evidence type="ECO:0000256" key="5">
    <source>
        <dbReference type="ARBA" id="ARBA00023242"/>
    </source>
</evidence>
<dbReference type="SUPFAM" id="SSF53098">
    <property type="entry name" value="Ribonuclease H-like"/>
    <property type="match status" value="1"/>
</dbReference>
<organism evidence="7 8">
    <name type="scientific">Puccinia sorghi</name>
    <dbReference type="NCBI Taxonomy" id="27349"/>
    <lineage>
        <taxon>Eukaryota</taxon>
        <taxon>Fungi</taxon>
        <taxon>Dikarya</taxon>
        <taxon>Basidiomycota</taxon>
        <taxon>Pucciniomycotina</taxon>
        <taxon>Pucciniomycetes</taxon>
        <taxon>Pucciniales</taxon>
        <taxon>Pucciniaceae</taxon>
        <taxon>Puccinia</taxon>
    </lineage>
</organism>
<comment type="caution">
    <text evidence="7">The sequence shown here is derived from an EMBL/GenBank/DDBJ whole genome shotgun (WGS) entry which is preliminary data.</text>
</comment>
<keyword evidence="6" id="KW-0472">Membrane</keyword>
<feature type="transmembrane region" description="Helical" evidence="6">
    <location>
        <begin position="218"/>
        <end position="238"/>
    </location>
</feature>
<evidence type="ECO:0000256" key="4">
    <source>
        <dbReference type="ARBA" id="ARBA00022833"/>
    </source>
</evidence>
<protein>
    <recommendedName>
        <fullName evidence="9">DUF659 domain-containing protein</fullName>
    </recommendedName>
</protein>
<dbReference type="InterPro" id="IPR012337">
    <property type="entry name" value="RNaseH-like_sf"/>
</dbReference>
<evidence type="ECO:0000313" key="7">
    <source>
        <dbReference type="EMBL" id="KNZ60611.1"/>
    </source>
</evidence>
<sequence>MCIRYSLVSLRETARLIFPGGPILDIHHSTFSGGTDNKIQLSEDPSQPQPEKSVVKVINLDDDATNNNVLARQSSLKRFWVWESLQRFLRFLGCSLSKGLIRQYQEFPQASAEETPPHTYIFHVWLYCSLSSTAKLYGRLYRKEVVHRPPTLNKQTSWPYDQPNFLTMHINPPFPSEFISFTQDAWTAPNVTAFMGITAHFIDNKYKMVNLTISIPHVQGMILFSHFCHYIILILFVGTHNFRQNSGKNFAKLFYEAVQIYSCLEKLHTITADNASTNGKMAQELSTIIPHFHMNTHLLGCIAHVINLGQDPALLF</sequence>
<dbReference type="EMBL" id="LAVV01005886">
    <property type="protein sequence ID" value="KNZ60611.1"/>
    <property type="molecule type" value="Genomic_DNA"/>
</dbReference>
<proteinExistence type="predicted"/>
<dbReference type="GO" id="GO:0005634">
    <property type="term" value="C:nucleus"/>
    <property type="evidence" value="ECO:0007669"/>
    <property type="project" value="UniProtKB-SubCell"/>
</dbReference>
<dbReference type="VEuPathDB" id="FungiDB:VP01_1529g4"/>
<dbReference type="OrthoDB" id="10060245at2759"/>
<accession>A0A0L6VIJ6</accession>
<keyword evidence="6" id="KW-1133">Transmembrane helix</keyword>
<evidence type="ECO:0000256" key="1">
    <source>
        <dbReference type="ARBA" id="ARBA00004123"/>
    </source>
</evidence>
<keyword evidence="4" id="KW-0862">Zinc</keyword>
<dbReference type="GO" id="GO:0008270">
    <property type="term" value="F:zinc ion binding"/>
    <property type="evidence" value="ECO:0007669"/>
    <property type="project" value="UniProtKB-KW"/>
</dbReference>
<evidence type="ECO:0000313" key="8">
    <source>
        <dbReference type="Proteomes" id="UP000037035"/>
    </source>
</evidence>
<dbReference type="InterPro" id="IPR052035">
    <property type="entry name" value="ZnF_BED_domain_contain"/>
</dbReference>
<dbReference type="PANTHER" id="PTHR46481">
    <property type="entry name" value="ZINC FINGER BED DOMAIN-CONTAINING PROTEIN 4"/>
    <property type="match status" value="1"/>
</dbReference>
<evidence type="ECO:0008006" key="9">
    <source>
        <dbReference type="Google" id="ProtNLM"/>
    </source>
</evidence>